<comment type="caution">
    <text evidence="2">The sequence shown here is derived from an EMBL/GenBank/DDBJ whole genome shotgun (WGS) entry which is preliminary data.</text>
</comment>
<organism evidence="2 3">
    <name type="scientific">Lobosporangium transversale</name>
    <dbReference type="NCBI Taxonomy" id="64571"/>
    <lineage>
        <taxon>Eukaryota</taxon>
        <taxon>Fungi</taxon>
        <taxon>Fungi incertae sedis</taxon>
        <taxon>Mucoromycota</taxon>
        <taxon>Mortierellomycotina</taxon>
        <taxon>Mortierellomycetes</taxon>
        <taxon>Mortierellales</taxon>
        <taxon>Mortierellaceae</taxon>
        <taxon>Lobosporangium</taxon>
    </lineage>
</organism>
<dbReference type="Proteomes" id="UP000193648">
    <property type="component" value="Unassembled WGS sequence"/>
</dbReference>
<name>A0A1Y2GLX4_9FUNG</name>
<dbReference type="AlphaFoldDB" id="A0A1Y2GLX4"/>
<feature type="compositionally biased region" description="Low complexity" evidence="1">
    <location>
        <begin position="43"/>
        <end position="56"/>
    </location>
</feature>
<evidence type="ECO:0000313" key="2">
    <source>
        <dbReference type="EMBL" id="ORZ14893.1"/>
    </source>
</evidence>
<dbReference type="EMBL" id="MCFF01000020">
    <property type="protein sequence ID" value="ORZ14893.1"/>
    <property type="molecule type" value="Genomic_DNA"/>
</dbReference>
<proteinExistence type="predicted"/>
<feature type="compositionally biased region" description="Polar residues" evidence="1">
    <location>
        <begin position="57"/>
        <end position="82"/>
    </location>
</feature>
<feature type="region of interest" description="Disordered" evidence="1">
    <location>
        <begin position="40"/>
        <end position="112"/>
    </location>
</feature>
<accession>A0A1Y2GLX4</accession>
<dbReference type="RefSeq" id="XP_021881025.1">
    <property type="nucleotide sequence ID" value="XM_022031018.1"/>
</dbReference>
<evidence type="ECO:0000313" key="3">
    <source>
        <dbReference type="Proteomes" id="UP000193648"/>
    </source>
</evidence>
<evidence type="ECO:0000256" key="1">
    <source>
        <dbReference type="SAM" id="MobiDB-lite"/>
    </source>
</evidence>
<sequence>MTDQEEQVITTEAGEPVIEIIEEPQPDGTILRRKKITRKITKRTITSSSSNSITSSFNESETASATDSDYTRSVMTIDSNVEVQLPPRNQKETHATEETAASQESSSREISDMEGVAVEETTGAKRTFMSQIFGQDGPKDHPFYKFLAMFPLKQLPAPHTRPRPVKAILYAYASGWKVKEGISDDLSQSTIGSFDVDSLKWMHNHIDLSQV</sequence>
<dbReference type="InParanoid" id="A0A1Y2GLX4"/>
<gene>
    <name evidence="2" type="ORF">BCR41DRAFT_78962</name>
</gene>
<keyword evidence="3" id="KW-1185">Reference proteome</keyword>
<protein>
    <submittedName>
        <fullName evidence="2">Uncharacterized protein</fullName>
    </submittedName>
</protein>
<reference evidence="2 3" key="1">
    <citation type="submission" date="2016-07" db="EMBL/GenBank/DDBJ databases">
        <title>Pervasive Adenine N6-methylation of Active Genes in Fungi.</title>
        <authorList>
            <consortium name="DOE Joint Genome Institute"/>
            <person name="Mondo S.J."/>
            <person name="Dannebaum R.O."/>
            <person name="Kuo R.C."/>
            <person name="Labutti K."/>
            <person name="Haridas S."/>
            <person name="Kuo A."/>
            <person name="Salamov A."/>
            <person name="Ahrendt S.R."/>
            <person name="Lipzen A."/>
            <person name="Sullivan W."/>
            <person name="Andreopoulos W.B."/>
            <person name="Clum A."/>
            <person name="Lindquist E."/>
            <person name="Daum C."/>
            <person name="Ramamoorthy G.K."/>
            <person name="Gryganskyi A."/>
            <person name="Culley D."/>
            <person name="Magnuson J.K."/>
            <person name="James T.Y."/>
            <person name="O'Malley M.A."/>
            <person name="Stajich J.E."/>
            <person name="Spatafora J.W."/>
            <person name="Visel A."/>
            <person name="Grigoriev I.V."/>
        </authorList>
    </citation>
    <scope>NUCLEOTIDE SEQUENCE [LARGE SCALE GENOMIC DNA]</scope>
    <source>
        <strain evidence="2 3">NRRL 3116</strain>
    </source>
</reference>
<dbReference type="GeneID" id="33572859"/>